<dbReference type="PANTHER" id="PTHR45947:SF13">
    <property type="entry name" value="TRANSFERASE"/>
    <property type="match status" value="1"/>
</dbReference>
<organism evidence="3 4">
    <name type="scientific">Ideonella alba</name>
    <dbReference type="NCBI Taxonomy" id="2824118"/>
    <lineage>
        <taxon>Bacteria</taxon>
        <taxon>Pseudomonadati</taxon>
        <taxon>Pseudomonadota</taxon>
        <taxon>Betaproteobacteria</taxon>
        <taxon>Burkholderiales</taxon>
        <taxon>Sphaerotilaceae</taxon>
        <taxon>Ideonella</taxon>
    </lineage>
</organism>
<dbReference type="Pfam" id="PF00534">
    <property type="entry name" value="Glycos_transf_1"/>
    <property type="match status" value="1"/>
</dbReference>
<evidence type="ECO:0000259" key="1">
    <source>
        <dbReference type="Pfam" id="PF00534"/>
    </source>
</evidence>
<dbReference type="Proteomes" id="UP000676246">
    <property type="component" value="Unassembled WGS sequence"/>
</dbReference>
<evidence type="ECO:0000313" key="4">
    <source>
        <dbReference type="Proteomes" id="UP000676246"/>
    </source>
</evidence>
<dbReference type="PANTHER" id="PTHR45947">
    <property type="entry name" value="SULFOQUINOVOSYL TRANSFERASE SQD2"/>
    <property type="match status" value="1"/>
</dbReference>
<dbReference type="InterPro" id="IPR001296">
    <property type="entry name" value="Glyco_trans_1"/>
</dbReference>
<dbReference type="Pfam" id="PF13439">
    <property type="entry name" value="Glyco_transf_4"/>
    <property type="match status" value="1"/>
</dbReference>
<dbReference type="CDD" id="cd03801">
    <property type="entry name" value="GT4_PimA-like"/>
    <property type="match status" value="1"/>
</dbReference>
<dbReference type="InterPro" id="IPR050194">
    <property type="entry name" value="Glycosyltransferase_grp1"/>
</dbReference>
<keyword evidence="4" id="KW-1185">Reference proteome</keyword>
<proteinExistence type="predicted"/>
<comment type="caution">
    <text evidence="3">The sequence shown here is derived from an EMBL/GenBank/DDBJ whole genome shotgun (WGS) entry which is preliminary data.</text>
</comment>
<name>A0A941BCI2_9BURK</name>
<reference evidence="3 4" key="1">
    <citation type="submission" date="2021-04" db="EMBL/GenBank/DDBJ databases">
        <title>The genome sequence of Ideonella sp. 3Y2.</title>
        <authorList>
            <person name="Liu Y."/>
        </authorList>
    </citation>
    <scope>NUCLEOTIDE SEQUENCE [LARGE SCALE GENOMIC DNA]</scope>
    <source>
        <strain evidence="3 4">3Y2</strain>
    </source>
</reference>
<gene>
    <name evidence="3" type="ORF">KAK03_01665</name>
</gene>
<evidence type="ECO:0000313" key="3">
    <source>
        <dbReference type="EMBL" id="MBQ0929176.1"/>
    </source>
</evidence>
<feature type="domain" description="Glycosyltransferase subfamily 4-like N-terminal" evidence="2">
    <location>
        <begin position="33"/>
        <end position="178"/>
    </location>
</feature>
<protein>
    <submittedName>
        <fullName evidence="3">Glycosyltransferase family 4 protein</fullName>
    </submittedName>
</protein>
<dbReference type="Gene3D" id="3.40.50.2000">
    <property type="entry name" value="Glycogen Phosphorylase B"/>
    <property type="match status" value="2"/>
</dbReference>
<evidence type="ECO:0000259" key="2">
    <source>
        <dbReference type="Pfam" id="PF13439"/>
    </source>
</evidence>
<dbReference type="EMBL" id="JAGQDD010000001">
    <property type="protein sequence ID" value="MBQ0929176.1"/>
    <property type="molecule type" value="Genomic_DNA"/>
</dbReference>
<dbReference type="AlphaFoldDB" id="A0A941BCI2"/>
<sequence>MLSSHGLLAALHITSNQDIQGFAGKISAAAGVVFSWTSYRVTRQLIRDCQPDVVHVHNFFPRLSPSVFYACRAEGIPTVLTLHNYRIVCPTAMLLHEGKVTERSLTEGPWWAFRQRVYRNSWAGTFFLCLMIWFHQRAGTWKHKVDRFIVLSEFGRERMKAAGIPAELMVVKPNFVDIPRQGDYPRAGLLFVGRLSAEKGIGVLLDAVAKLRGTASITERDVTILGGGPMANVVATAEVNALGPKSGSEVRQHMTTAVALVMPSIWYEGFPMVLVEAYACGLPIIASRIGALAELVEDGVTGLLSEPGNSDDLAAKMEWALNHPDEIRRMGEAARRRYESLYTPSRNLAQLTSIYEEAIANHREGPPRGD</sequence>
<accession>A0A941BCI2</accession>
<feature type="domain" description="Glycosyl transferase family 1" evidence="1">
    <location>
        <begin position="189"/>
        <end position="337"/>
    </location>
</feature>
<dbReference type="GO" id="GO:0016757">
    <property type="term" value="F:glycosyltransferase activity"/>
    <property type="evidence" value="ECO:0007669"/>
    <property type="project" value="InterPro"/>
</dbReference>
<dbReference type="RefSeq" id="WP_210851432.1">
    <property type="nucleotide sequence ID" value="NZ_JAGQDD010000001.1"/>
</dbReference>
<dbReference type="SUPFAM" id="SSF53756">
    <property type="entry name" value="UDP-Glycosyltransferase/glycogen phosphorylase"/>
    <property type="match status" value="1"/>
</dbReference>
<dbReference type="InterPro" id="IPR028098">
    <property type="entry name" value="Glyco_trans_4-like_N"/>
</dbReference>